<name>A0A8J8CAA9_9ARCH</name>
<protein>
    <submittedName>
        <fullName evidence="1">Uncharacterized protein</fullName>
    </submittedName>
</protein>
<dbReference type="AlphaFoldDB" id="A0A8J8CAA9"/>
<dbReference type="EMBL" id="JAGVSJ010000001">
    <property type="protein sequence ID" value="MBX8631004.1"/>
    <property type="molecule type" value="Genomic_DNA"/>
</dbReference>
<accession>A0A8J8CAA9</accession>
<reference evidence="1" key="1">
    <citation type="submission" date="2021-04" db="EMBL/GenBank/DDBJ databases">
        <title>Genomic insights into ecological role and evolution of a novel Thermoplasmata order Candidatus Sysuiplasmatales.</title>
        <authorList>
            <person name="Yuan Y."/>
        </authorList>
    </citation>
    <scope>NUCLEOTIDE SEQUENCE</scope>
    <source>
        <strain evidence="1">YP2-bin.285</strain>
    </source>
</reference>
<proteinExistence type="predicted"/>
<gene>
    <name evidence="1" type="ORF">J9259_00540</name>
</gene>
<dbReference type="PROSITE" id="PS51318">
    <property type="entry name" value="TAT"/>
    <property type="match status" value="1"/>
</dbReference>
<comment type="caution">
    <text evidence="1">The sequence shown here is derived from an EMBL/GenBank/DDBJ whole genome shotgun (WGS) entry which is preliminary data.</text>
</comment>
<evidence type="ECO:0000313" key="2">
    <source>
        <dbReference type="Proteomes" id="UP000716004"/>
    </source>
</evidence>
<sequence>MDGIRKGSRRKFLAIGIAVLLAAGGLAAVSLANASGQATSENSSGSTVFSGQYLEVVVWTYSNGHRIPVEGANVTVYSVSISRALNGTITVTLAPVEGNVTNSHGAAYFNLAGGHYAVIAKYGAQRGYAAFRLDDYKTIFIRLR</sequence>
<organism evidence="1 2">
    <name type="scientific">Candidatus Sysuiplasma superficiale</name>
    <dbReference type="NCBI Taxonomy" id="2823368"/>
    <lineage>
        <taxon>Archaea</taxon>
        <taxon>Methanobacteriati</taxon>
        <taxon>Thermoplasmatota</taxon>
        <taxon>Thermoplasmata</taxon>
        <taxon>Candidatus Sysuiplasmatales</taxon>
        <taxon>Candidatus Sysuiplasmataceae</taxon>
        <taxon>Candidatus Sysuiplasma</taxon>
    </lineage>
</organism>
<evidence type="ECO:0000313" key="1">
    <source>
        <dbReference type="EMBL" id="MBX8631004.1"/>
    </source>
</evidence>
<dbReference type="InterPro" id="IPR006311">
    <property type="entry name" value="TAT_signal"/>
</dbReference>
<dbReference type="Proteomes" id="UP000716004">
    <property type="component" value="Unassembled WGS sequence"/>
</dbReference>